<dbReference type="KEGG" id="alp:LPB137_08825"/>
<gene>
    <name evidence="1" type="ORF">LPB137_08825</name>
</gene>
<name>A0A1P8KN04_9BACT</name>
<proteinExistence type="predicted"/>
<dbReference type="RefSeq" id="WP_076087161.1">
    <property type="nucleotide sequence ID" value="NZ_CP019070.1"/>
</dbReference>
<evidence type="ECO:0000313" key="2">
    <source>
        <dbReference type="Proteomes" id="UP000186074"/>
    </source>
</evidence>
<sequence>MDIKLFNYSLLILAAGAYFIPVDNVIKDDDSKDIPLVIFEKPIMHTLNEQNVSRTVNASHVIRYKTRDEMFDADVFLRNNLKEKNFKIETLKAQVIIKKGDDLTLRRDVKYKRDDFITLNTNELNYNLKTRLAQNSVAYDGNYYNNYVKGTNLYLDAFNSNMKSDNIHFEIEVKNKK</sequence>
<dbReference type="STRING" id="1850254.LPB137_08825"/>
<evidence type="ECO:0000313" key="1">
    <source>
        <dbReference type="EMBL" id="APW65952.1"/>
    </source>
</evidence>
<dbReference type="AlphaFoldDB" id="A0A1P8KN04"/>
<accession>A0A1P8KN04</accession>
<dbReference type="Proteomes" id="UP000186074">
    <property type="component" value="Chromosome"/>
</dbReference>
<dbReference type="EMBL" id="CP019070">
    <property type="protein sequence ID" value="APW65952.1"/>
    <property type="molecule type" value="Genomic_DNA"/>
</dbReference>
<organism evidence="1 2">
    <name type="scientific">Poseidonibacter parvus</name>
    <dbReference type="NCBI Taxonomy" id="1850254"/>
    <lineage>
        <taxon>Bacteria</taxon>
        <taxon>Pseudomonadati</taxon>
        <taxon>Campylobacterota</taxon>
        <taxon>Epsilonproteobacteria</taxon>
        <taxon>Campylobacterales</taxon>
        <taxon>Arcobacteraceae</taxon>
        <taxon>Poseidonibacter</taxon>
    </lineage>
</organism>
<reference evidence="1 2" key="1">
    <citation type="submission" date="2017-01" db="EMBL/GenBank/DDBJ databases">
        <title>Genome sequencing of Arcobacter sp. LPB0137.</title>
        <authorList>
            <person name="Lee G.-W."/>
            <person name="Yi H."/>
        </authorList>
    </citation>
    <scope>NUCLEOTIDE SEQUENCE [LARGE SCALE GENOMIC DNA]</scope>
    <source>
        <strain evidence="1 2">LPB0137</strain>
    </source>
</reference>
<dbReference type="OrthoDB" id="5348970at2"/>
<keyword evidence="2" id="KW-1185">Reference proteome</keyword>
<evidence type="ECO:0008006" key="3">
    <source>
        <dbReference type="Google" id="ProtNLM"/>
    </source>
</evidence>
<protein>
    <recommendedName>
        <fullName evidence="3">LPS export ABC transporter periplasmic protein LptC</fullName>
    </recommendedName>
</protein>